<dbReference type="EMBL" id="CP090168">
    <property type="protein sequence ID" value="UJO18970.1"/>
    <property type="molecule type" value="Genomic_DNA"/>
</dbReference>
<evidence type="ECO:0000313" key="3">
    <source>
        <dbReference type="Proteomes" id="UP000756132"/>
    </source>
</evidence>
<dbReference type="Proteomes" id="UP000756132">
    <property type="component" value="Chromosome 6"/>
</dbReference>
<keyword evidence="1" id="KW-0812">Transmembrane</keyword>
<evidence type="ECO:0000256" key="1">
    <source>
        <dbReference type="SAM" id="Phobius"/>
    </source>
</evidence>
<gene>
    <name evidence="2" type="ORF">CLAFUR5_06640</name>
</gene>
<name>A0A9Q8UQS6_PASFU</name>
<dbReference type="GeneID" id="71986518"/>
<dbReference type="AlphaFoldDB" id="A0A9Q8UQS6"/>
<dbReference type="KEGG" id="ffu:CLAFUR5_06640"/>
<dbReference type="RefSeq" id="XP_047763336.1">
    <property type="nucleotide sequence ID" value="XM_047905788.1"/>
</dbReference>
<keyword evidence="1" id="KW-1133">Transmembrane helix</keyword>
<feature type="transmembrane region" description="Helical" evidence="1">
    <location>
        <begin position="71"/>
        <end position="100"/>
    </location>
</feature>
<feature type="transmembrane region" description="Helical" evidence="1">
    <location>
        <begin position="26"/>
        <end position="50"/>
    </location>
</feature>
<protein>
    <submittedName>
        <fullName evidence="2">Uncharacterized protein</fullName>
    </submittedName>
</protein>
<keyword evidence="1" id="KW-0472">Membrane</keyword>
<keyword evidence="3" id="KW-1185">Reference proteome</keyword>
<proteinExistence type="predicted"/>
<organism evidence="2 3">
    <name type="scientific">Passalora fulva</name>
    <name type="common">Tomato leaf mold</name>
    <name type="synonym">Cladosporium fulvum</name>
    <dbReference type="NCBI Taxonomy" id="5499"/>
    <lineage>
        <taxon>Eukaryota</taxon>
        <taxon>Fungi</taxon>
        <taxon>Dikarya</taxon>
        <taxon>Ascomycota</taxon>
        <taxon>Pezizomycotina</taxon>
        <taxon>Dothideomycetes</taxon>
        <taxon>Dothideomycetidae</taxon>
        <taxon>Mycosphaerellales</taxon>
        <taxon>Mycosphaerellaceae</taxon>
        <taxon>Fulvia</taxon>
    </lineage>
</organism>
<feature type="transmembrane region" description="Helical" evidence="1">
    <location>
        <begin position="106"/>
        <end position="125"/>
    </location>
</feature>
<evidence type="ECO:0000313" key="2">
    <source>
        <dbReference type="EMBL" id="UJO18970.1"/>
    </source>
</evidence>
<accession>A0A9Q8UQS6</accession>
<sequence>MDIDTILKHVVVGKGSVFGACSANGLMGFFAGNVAYISVAVLLWACLTFLDLKKKDNKQYESNSAALCESIASAFLACTIISALADFILEVVSFTCALAAPMSMKVASFVVWTIGKVAMTACSIWEFRKACRERAAPPAEDGDVEMGALHAEDDTTQGATNDTDTTNSIARTRDGSVINITIQGRPTDPGSFV</sequence>
<reference evidence="2" key="2">
    <citation type="journal article" date="2022" name="Microb. Genom.">
        <title>A chromosome-scale genome assembly of the tomato pathogen Cladosporium fulvum reveals a compartmentalized genome architecture and the presence of a dispensable chromosome.</title>
        <authorList>
            <person name="Zaccaron A.Z."/>
            <person name="Chen L.H."/>
            <person name="Samaras A."/>
            <person name="Stergiopoulos I."/>
        </authorList>
    </citation>
    <scope>NUCLEOTIDE SEQUENCE</scope>
    <source>
        <strain evidence="2">Race5_Kim</strain>
    </source>
</reference>
<reference evidence="2" key="1">
    <citation type="submission" date="2021-12" db="EMBL/GenBank/DDBJ databases">
        <authorList>
            <person name="Zaccaron A."/>
            <person name="Stergiopoulos I."/>
        </authorList>
    </citation>
    <scope>NUCLEOTIDE SEQUENCE</scope>
    <source>
        <strain evidence="2">Race5_Kim</strain>
    </source>
</reference>